<organism evidence="1 2">
    <name type="scientific">Neophaeococcomyces mojaviensis</name>
    <dbReference type="NCBI Taxonomy" id="3383035"/>
    <lineage>
        <taxon>Eukaryota</taxon>
        <taxon>Fungi</taxon>
        <taxon>Dikarya</taxon>
        <taxon>Ascomycota</taxon>
        <taxon>Pezizomycotina</taxon>
        <taxon>Eurotiomycetes</taxon>
        <taxon>Chaetothyriomycetidae</taxon>
        <taxon>Chaetothyriales</taxon>
        <taxon>Chaetothyriales incertae sedis</taxon>
        <taxon>Neophaeococcomyces</taxon>
    </lineage>
</organism>
<dbReference type="EMBL" id="JAPDRQ010000055">
    <property type="protein sequence ID" value="KAJ9658100.1"/>
    <property type="molecule type" value="Genomic_DNA"/>
</dbReference>
<evidence type="ECO:0000313" key="1">
    <source>
        <dbReference type="EMBL" id="KAJ9658100.1"/>
    </source>
</evidence>
<proteinExistence type="predicted"/>
<dbReference type="Proteomes" id="UP001172386">
    <property type="component" value="Unassembled WGS sequence"/>
</dbReference>
<reference evidence="1" key="1">
    <citation type="submission" date="2022-10" db="EMBL/GenBank/DDBJ databases">
        <title>Culturing micro-colonial fungi from biological soil crusts in the Mojave desert and describing Neophaeococcomyces mojavensis, and introducing the new genera and species Taxawa tesnikishii.</title>
        <authorList>
            <person name="Kurbessoian T."/>
            <person name="Stajich J.E."/>
        </authorList>
    </citation>
    <scope>NUCLEOTIDE SEQUENCE</scope>
    <source>
        <strain evidence="1">JES_112</strain>
    </source>
</reference>
<accession>A0ACC3AA56</accession>
<evidence type="ECO:0000313" key="2">
    <source>
        <dbReference type="Proteomes" id="UP001172386"/>
    </source>
</evidence>
<protein>
    <submittedName>
        <fullName evidence="1">Uncharacterized protein</fullName>
    </submittedName>
</protein>
<name>A0ACC3AA56_9EURO</name>
<keyword evidence="2" id="KW-1185">Reference proteome</keyword>
<sequence length="112" mass="12521">MIAGIAHINLIIPEGTLEEANEFYGNTLGLTPRPVPHLQKNRLAWFDIGTSGQQVHIAYGASEEESPRHPCFKIESPEKLLELQRRIWEHHEKGDKSSPRATDKPGEANSGE</sequence>
<gene>
    <name evidence="1" type="ORF">H2198_003938</name>
</gene>
<comment type="caution">
    <text evidence="1">The sequence shown here is derived from an EMBL/GenBank/DDBJ whole genome shotgun (WGS) entry which is preliminary data.</text>
</comment>